<comment type="caution">
    <text evidence="1">The sequence shown here is derived from an EMBL/GenBank/DDBJ whole genome shotgun (WGS) entry which is preliminary data.</text>
</comment>
<evidence type="ECO:0000313" key="1">
    <source>
        <dbReference type="EMBL" id="KAK2096924.1"/>
    </source>
</evidence>
<reference evidence="1 2" key="1">
    <citation type="submission" date="2023-05" db="EMBL/GenBank/DDBJ databases">
        <title>B98-5 Cell Line De Novo Hybrid Assembly: An Optical Mapping Approach.</title>
        <authorList>
            <person name="Kananen K."/>
            <person name="Auerbach J.A."/>
            <person name="Kautto E."/>
            <person name="Blachly J.S."/>
        </authorList>
    </citation>
    <scope>NUCLEOTIDE SEQUENCE [LARGE SCALE GENOMIC DNA]</scope>
    <source>
        <strain evidence="1">B95-8</strain>
        <tissue evidence="1">Cell line</tissue>
    </source>
</reference>
<dbReference type="Proteomes" id="UP001266305">
    <property type="component" value="Unassembled WGS sequence"/>
</dbReference>
<proteinExistence type="predicted"/>
<organism evidence="1 2">
    <name type="scientific">Saguinus oedipus</name>
    <name type="common">Cotton-top tamarin</name>
    <name type="synonym">Oedipomidas oedipus</name>
    <dbReference type="NCBI Taxonomy" id="9490"/>
    <lineage>
        <taxon>Eukaryota</taxon>
        <taxon>Metazoa</taxon>
        <taxon>Chordata</taxon>
        <taxon>Craniata</taxon>
        <taxon>Vertebrata</taxon>
        <taxon>Euteleostomi</taxon>
        <taxon>Mammalia</taxon>
        <taxon>Eutheria</taxon>
        <taxon>Euarchontoglires</taxon>
        <taxon>Primates</taxon>
        <taxon>Haplorrhini</taxon>
        <taxon>Platyrrhini</taxon>
        <taxon>Cebidae</taxon>
        <taxon>Callitrichinae</taxon>
        <taxon>Saguinus</taxon>
    </lineage>
</organism>
<dbReference type="EMBL" id="JASSZA010000012">
    <property type="protein sequence ID" value="KAK2096924.1"/>
    <property type="molecule type" value="Genomic_DNA"/>
</dbReference>
<accession>A0ABQ9UJG0</accession>
<name>A0ABQ9UJG0_SAGOE</name>
<gene>
    <name evidence="1" type="ORF">P7K49_025958</name>
</gene>
<protein>
    <submittedName>
        <fullName evidence="1">Uncharacterized protein</fullName>
    </submittedName>
</protein>
<sequence>MSTAELLHQRTAEAVDGVAAAEAEVGRHPGAGALKDVTLYDGAVPGQTIHKQS</sequence>
<keyword evidence="2" id="KW-1185">Reference proteome</keyword>
<evidence type="ECO:0000313" key="2">
    <source>
        <dbReference type="Proteomes" id="UP001266305"/>
    </source>
</evidence>